<evidence type="ECO:0000313" key="2">
    <source>
        <dbReference type="EMBL" id="CEM41714.1"/>
    </source>
</evidence>
<sequence>MFKFLSVLLCLALPTSVDGKLAEKAVAPVETVTQAAETAPTPVSLEATYGTMPNATETSTAAERELQSYLPPGQVVTGSSGNTIFLTYPGRPAEYYIDAGGAQRQVPWTGDWVMPRFPVEGNQIFPPIG</sequence>
<organism evidence="2">
    <name type="scientific">Chromera velia CCMP2878</name>
    <dbReference type="NCBI Taxonomy" id="1169474"/>
    <lineage>
        <taxon>Eukaryota</taxon>
        <taxon>Sar</taxon>
        <taxon>Alveolata</taxon>
        <taxon>Colpodellida</taxon>
        <taxon>Chromeraceae</taxon>
        <taxon>Chromera</taxon>
    </lineage>
</organism>
<dbReference type="AlphaFoldDB" id="A0A0G4HCL9"/>
<evidence type="ECO:0000256" key="1">
    <source>
        <dbReference type="SAM" id="SignalP"/>
    </source>
</evidence>
<keyword evidence="1" id="KW-0732">Signal</keyword>
<name>A0A0G4HCL9_9ALVE</name>
<dbReference type="VEuPathDB" id="CryptoDB:Cvel_26195"/>
<protein>
    <submittedName>
        <fullName evidence="2">Uncharacterized protein</fullName>
    </submittedName>
</protein>
<accession>A0A0G4HCL9</accession>
<dbReference type="EMBL" id="CDMZ01002293">
    <property type="protein sequence ID" value="CEM41714.1"/>
    <property type="molecule type" value="Genomic_DNA"/>
</dbReference>
<proteinExistence type="predicted"/>
<feature type="signal peptide" evidence="1">
    <location>
        <begin position="1"/>
        <end position="19"/>
    </location>
</feature>
<feature type="chain" id="PRO_5005191222" evidence="1">
    <location>
        <begin position="20"/>
        <end position="129"/>
    </location>
</feature>
<gene>
    <name evidence="2" type="ORF">Cvel_26195</name>
</gene>
<reference evidence="2" key="1">
    <citation type="submission" date="2014-11" db="EMBL/GenBank/DDBJ databases">
        <authorList>
            <person name="Otto D Thomas"/>
            <person name="Naeem Raeece"/>
        </authorList>
    </citation>
    <scope>NUCLEOTIDE SEQUENCE</scope>
</reference>